<keyword evidence="1" id="KW-0808">Transferase</keyword>
<dbReference type="GO" id="GO:0009423">
    <property type="term" value="P:chorismate biosynthetic process"/>
    <property type="evidence" value="ECO:0007669"/>
    <property type="project" value="TreeGrafter"/>
</dbReference>
<dbReference type="AlphaFoldDB" id="A0AAW9MQH2"/>
<protein>
    <recommendedName>
        <fullName evidence="2">Enolpyruvate transferase domain-containing protein</fullName>
    </recommendedName>
</protein>
<gene>
    <name evidence="3" type="ORF">VLK81_04850</name>
</gene>
<dbReference type="SUPFAM" id="SSF55205">
    <property type="entry name" value="EPT/RTPC-like"/>
    <property type="match status" value="1"/>
</dbReference>
<name>A0AAW9MQH2_9FIRM</name>
<keyword evidence="4" id="KW-1185">Reference proteome</keyword>
<evidence type="ECO:0000256" key="1">
    <source>
        <dbReference type="ARBA" id="ARBA00022679"/>
    </source>
</evidence>
<comment type="caution">
    <text evidence="3">The sequence shown here is derived from an EMBL/GenBank/DDBJ whole genome shotgun (WGS) entry which is preliminary data.</text>
</comment>
<dbReference type="PANTHER" id="PTHR21090:SF5">
    <property type="entry name" value="PENTAFUNCTIONAL AROM POLYPEPTIDE"/>
    <property type="match status" value="1"/>
</dbReference>
<reference evidence="3 4" key="1">
    <citation type="submission" date="2024-01" db="EMBL/GenBank/DDBJ databases">
        <title>Complete genome sequence of Citroniella saccharovorans strain M6.X9, isolated from human fecal sample.</title>
        <authorList>
            <person name="Cheng G."/>
            <person name="Westerholm M."/>
            <person name="Schnurer A."/>
        </authorList>
    </citation>
    <scope>NUCLEOTIDE SEQUENCE [LARGE SCALE GENOMIC DNA]</scope>
    <source>
        <strain evidence="3 4">DSM 29873</strain>
    </source>
</reference>
<evidence type="ECO:0000313" key="3">
    <source>
        <dbReference type="EMBL" id="MEB3429349.1"/>
    </source>
</evidence>
<evidence type="ECO:0000259" key="2">
    <source>
        <dbReference type="Pfam" id="PF00275"/>
    </source>
</evidence>
<dbReference type="Proteomes" id="UP001357733">
    <property type="component" value="Unassembled WGS sequence"/>
</dbReference>
<dbReference type="RefSeq" id="WP_324619545.1">
    <property type="nucleotide sequence ID" value="NZ_JAYKOT010000003.1"/>
</dbReference>
<dbReference type="Gene3D" id="3.65.10.10">
    <property type="entry name" value="Enolpyruvate transferase domain"/>
    <property type="match status" value="2"/>
</dbReference>
<evidence type="ECO:0000313" key="4">
    <source>
        <dbReference type="Proteomes" id="UP001357733"/>
    </source>
</evidence>
<dbReference type="PANTHER" id="PTHR21090">
    <property type="entry name" value="AROM/DEHYDROQUINATE SYNTHASE"/>
    <property type="match status" value="1"/>
</dbReference>
<dbReference type="EMBL" id="JAYKOT010000003">
    <property type="protein sequence ID" value="MEB3429349.1"/>
    <property type="molecule type" value="Genomic_DNA"/>
</dbReference>
<feature type="domain" description="Enolpyruvate transferase" evidence="2">
    <location>
        <begin position="8"/>
        <end position="262"/>
    </location>
</feature>
<organism evidence="3 4">
    <name type="scientific">Citroniella saccharovorans</name>
    <dbReference type="NCBI Taxonomy" id="2053367"/>
    <lineage>
        <taxon>Bacteria</taxon>
        <taxon>Bacillati</taxon>
        <taxon>Bacillota</taxon>
        <taxon>Tissierellia</taxon>
        <taxon>Tissierellales</taxon>
        <taxon>Peptoniphilaceae</taxon>
        <taxon>Citroniella</taxon>
    </lineage>
</organism>
<dbReference type="InterPro" id="IPR013792">
    <property type="entry name" value="RNA3'P_cycl/enolpyr_Trfase_a/b"/>
</dbReference>
<sequence>MDRIIYNSKLNGSIRAITSKSFAHRAIFCALLAKEESRLIINDLSQDIESSLNAIEKLGAKIIVNGNNYRIIPPKSYKDNIKINVSESGTSLRFLIPIIAILGLNAKIIRKGTLISRSNSVYFDLLPRHGVSIKENGDSILLSGKLRGFDFSVRGDISSQFISGLLIACGFTEDPIKINLLTHLESKPYVDMTIDVMEKFGVKVLFKENSYFSKGSFKKAFLEVEGDWSNSLFFLGTGVEVLGLNKDSVQGDKMALNYLKTLSYENVSSRGYKLEKNWQ</sequence>
<dbReference type="GO" id="GO:0003866">
    <property type="term" value="F:3-phosphoshikimate 1-carboxyvinyltransferase activity"/>
    <property type="evidence" value="ECO:0007669"/>
    <property type="project" value="TreeGrafter"/>
</dbReference>
<dbReference type="InterPro" id="IPR001986">
    <property type="entry name" value="Enolpyruvate_Tfrase_dom"/>
</dbReference>
<dbReference type="InterPro" id="IPR036968">
    <property type="entry name" value="Enolpyruvate_Tfrase_sf"/>
</dbReference>
<dbReference type="Pfam" id="PF00275">
    <property type="entry name" value="EPSP_synthase"/>
    <property type="match status" value="1"/>
</dbReference>
<proteinExistence type="predicted"/>
<accession>A0AAW9MQH2</accession>